<dbReference type="EMBL" id="CP130144">
    <property type="protein sequence ID" value="WNZ48260.1"/>
    <property type="molecule type" value="Genomic_DNA"/>
</dbReference>
<organism evidence="2">
    <name type="scientific">Leptolyngbya boryana CZ1</name>
    <dbReference type="NCBI Taxonomy" id="3060204"/>
    <lineage>
        <taxon>Bacteria</taxon>
        <taxon>Bacillati</taxon>
        <taxon>Cyanobacteriota</taxon>
        <taxon>Cyanophyceae</taxon>
        <taxon>Leptolyngbyales</taxon>
        <taxon>Leptolyngbyaceae</taxon>
        <taxon>Leptolyngbya group</taxon>
        <taxon>Leptolyngbya</taxon>
    </lineage>
</organism>
<feature type="transmembrane region" description="Helical" evidence="1">
    <location>
        <begin position="34"/>
        <end position="57"/>
    </location>
</feature>
<keyword evidence="1" id="KW-0812">Transmembrane</keyword>
<evidence type="ECO:0000256" key="1">
    <source>
        <dbReference type="SAM" id="Phobius"/>
    </source>
</evidence>
<reference evidence="2" key="1">
    <citation type="journal article" date="2023" name="Plants (Basel)">
        <title>Genomic Analysis of Leptolyngbya boryana CZ1 Reveals Efficient Carbon Fixation Modules.</title>
        <authorList>
            <person name="Bai X."/>
            <person name="Wang H."/>
            <person name="Cheng W."/>
            <person name="Wang J."/>
            <person name="Ma M."/>
            <person name="Hu H."/>
            <person name="Song Z."/>
            <person name="Ma H."/>
            <person name="Fan Y."/>
            <person name="Du C."/>
            <person name="Xu J."/>
        </authorList>
    </citation>
    <scope>NUCLEOTIDE SEQUENCE</scope>
    <source>
        <strain evidence="2">CZ1</strain>
    </source>
</reference>
<keyword evidence="1" id="KW-1133">Transmembrane helix</keyword>
<gene>
    <name evidence="2" type="ORF">Q2T42_10505</name>
</gene>
<reference evidence="2" key="2">
    <citation type="submission" date="2023-07" db="EMBL/GenBank/DDBJ databases">
        <authorList>
            <person name="Bai X.-H."/>
            <person name="Wang H.-H."/>
            <person name="Wang J."/>
            <person name="Ma M.-Y."/>
            <person name="Hu H.-H."/>
            <person name="Song Z.-L."/>
            <person name="Ma H.-G."/>
            <person name="Fan Y."/>
            <person name="Du C.-Y."/>
            <person name="Xu J.-C."/>
        </authorList>
    </citation>
    <scope>NUCLEOTIDE SEQUENCE</scope>
    <source>
        <strain evidence="2">CZ1</strain>
    </source>
</reference>
<feature type="transmembrane region" description="Helical" evidence="1">
    <location>
        <begin position="93"/>
        <end position="113"/>
    </location>
</feature>
<sequence>MSSPFNLAITLLSNTEMMTHIHAETSSNRLQIGFYALSILFNLCLIAQVLTVGLAYFYKTDWWNIHVLLVRGYSALSLILLGYVFLCAFPQRVRILTISLPILLGLQFLTIHLKTSLPIAVFHPLIGFSLLSVSSTLVHRVGRVLFPNLDQES</sequence>
<accession>A0AA96X9Z0</accession>
<proteinExistence type="predicted"/>
<dbReference type="AlphaFoldDB" id="A0AA96X9Z0"/>
<dbReference type="Pfam" id="PF19728">
    <property type="entry name" value="DUF6220"/>
    <property type="match status" value="1"/>
</dbReference>
<keyword evidence="1" id="KW-0472">Membrane</keyword>
<dbReference type="InterPro" id="IPR046192">
    <property type="entry name" value="DUF6220"/>
</dbReference>
<protein>
    <submittedName>
        <fullName evidence="2">DUF6220 domain-containing protein</fullName>
    </submittedName>
</protein>
<feature type="transmembrane region" description="Helical" evidence="1">
    <location>
        <begin position="119"/>
        <end position="138"/>
    </location>
</feature>
<evidence type="ECO:0000313" key="2">
    <source>
        <dbReference type="EMBL" id="WNZ48260.1"/>
    </source>
</evidence>
<feature type="transmembrane region" description="Helical" evidence="1">
    <location>
        <begin position="63"/>
        <end position="86"/>
    </location>
</feature>
<dbReference type="RefSeq" id="WP_242044854.1">
    <property type="nucleotide sequence ID" value="NZ_CP130144.1"/>
</dbReference>
<name>A0AA96X9Z0_LEPBY</name>